<feature type="domain" description="Polysaccharide pyruvyl transferase" evidence="1">
    <location>
        <begin position="17"/>
        <end position="300"/>
    </location>
</feature>
<accession>A0A7M1WAH6</accession>
<dbReference type="EMBL" id="MT898259">
    <property type="protein sequence ID" value="QOS24056.1"/>
    <property type="molecule type" value="Genomic_DNA"/>
</dbReference>
<name>A0A7M1WAH6_VIBPH</name>
<dbReference type="Pfam" id="PF04230">
    <property type="entry name" value="PS_pyruv_trans"/>
    <property type="match status" value="1"/>
</dbReference>
<proteinExistence type="predicted"/>
<dbReference type="AlphaFoldDB" id="A0A7M1WAH6"/>
<organism evidence="2">
    <name type="scientific">Vibrio parahaemolyticus</name>
    <dbReference type="NCBI Taxonomy" id="670"/>
    <lineage>
        <taxon>Bacteria</taxon>
        <taxon>Pseudomonadati</taxon>
        <taxon>Pseudomonadota</taxon>
        <taxon>Gammaproteobacteria</taxon>
        <taxon>Vibrionales</taxon>
        <taxon>Vibrionaceae</taxon>
        <taxon>Vibrio</taxon>
    </lineage>
</organism>
<gene>
    <name evidence="2" type="ORF">VP382_00013</name>
</gene>
<sequence>MKSKNNVLLSTIYKADNYGAIFQALSLSEYLKSEYNDVYVLDYSPSKINRQYSPLRTYSIKAALKDVFRFFPRKRMLGKITSFINENFNEMSIESAKQKEFDALVTGSDQVWNPAIVSFNEEFEPCYFFDGIKGLEKISYASSLGSYRYNEQQGEQFKKYISEYDRIAIREEDSTKYISDSFGVNATHVLDPTLIQNRLFWEDLITSNSFDVNDYILVYFNNYTKELATITNRLKNLTNKKVVVINNWYAKNIDSDLYIRDAGPIDFLELFSKAKYVVTNTFHGVCFSINFEKDFLYVDNGVHSNRVESLLGKLSAGDKIVSDVLIKDEILLSKLSHLVNKEMLELEKNKSIAYLKGKN</sequence>
<evidence type="ECO:0000313" key="2">
    <source>
        <dbReference type="EMBL" id="QOS24056.1"/>
    </source>
</evidence>
<protein>
    <recommendedName>
        <fullName evidence="1">Polysaccharide pyruvyl transferase domain-containing protein</fullName>
    </recommendedName>
</protein>
<reference evidence="2" key="1">
    <citation type="submission" date="2020-08" db="EMBL/GenBank/DDBJ databases">
        <title>Genetic structure, function and evolution of capsule biosynthesis loci in Vibrio parahaemolyticus.</title>
        <authorList>
            <person name="Li L."/>
            <person name="Bian S."/>
        </authorList>
    </citation>
    <scope>NUCLEOTIDE SEQUENCE</scope>
    <source>
        <strain evidence="2">VP382</strain>
    </source>
</reference>
<evidence type="ECO:0000259" key="1">
    <source>
        <dbReference type="Pfam" id="PF04230"/>
    </source>
</evidence>
<dbReference type="InterPro" id="IPR007345">
    <property type="entry name" value="Polysacch_pyruvyl_Trfase"/>
</dbReference>